<dbReference type="InterPro" id="IPR027417">
    <property type="entry name" value="P-loop_NTPase"/>
</dbReference>
<dbReference type="EMBL" id="LJZQ01000049">
    <property type="protein sequence ID" value="KPQ26612.1"/>
    <property type="molecule type" value="Genomic_DNA"/>
</dbReference>
<keyword evidence="1" id="KW-0131">Cell cycle</keyword>
<organism evidence="1 2">
    <name type="scientific">Marinobacter excellens HL-55</name>
    <dbReference type="NCBI Taxonomy" id="1305731"/>
    <lineage>
        <taxon>Bacteria</taxon>
        <taxon>Pseudomonadati</taxon>
        <taxon>Pseudomonadota</taxon>
        <taxon>Gammaproteobacteria</taxon>
        <taxon>Pseudomonadales</taxon>
        <taxon>Marinobacteraceae</taxon>
        <taxon>Marinobacter</taxon>
    </lineage>
</organism>
<dbReference type="InterPro" id="IPR017166">
    <property type="entry name" value="UCP037290"/>
</dbReference>
<name>A0A0P7Y8L2_9GAMM</name>
<dbReference type="NCBIfam" id="NF033429">
    <property type="entry name" value="ImuA_translesion"/>
    <property type="match status" value="1"/>
</dbReference>
<reference evidence="1 2" key="1">
    <citation type="submission" date="2015-09" db="EMBL/GenBank/DDBJ databases">
        <title>Identification and resolution of microdiversity through metagenomic sequencing of parallel consortia.</title>
        <authorList>
            <person name="Nelson W.C."/>
            <person name="Romine M.F."/>
            <person name="Lindemann S.R."/>
        </authorList>
    </citation>
    <scope>NUCLEOTIDE SEQUENCE [LARGE SCALE GENOMIC DNA]</scope>
    <source>
        <strain evidence="1">HL-55</strain>
    </source>
</reference>
<dbReference type="OrthoDB" id="9811176at2"/>
<dbReference type="InterPro" id="IPR047610">
    <property type="entry name" value="ImuA_translesion"/>
</dbReference>
<dbReference type="GO" id="GO:0051301">
    <property type="term" value="P:cell division"/>
    <property type="evidence" value="ECO:0007669"/>
    <property type="project" value="UniProtKB-KW"/>
</dbReference>
<dbReference type="Proteomes" id="UP000050416">
    <property type="component" value="Unassembled WGS sequence"/>
</dbReference>
<keyword evidence="1" id="KW-0132">Cell division</keyword>
<gene>
    <name evidence="1" type="ORF">HLUCCX14_17695</name>
</gene>
<evidence type="ECO:0000313" key="1">
    <source>
        <dbReference type="EMBL" id="KPQ26612.1"/>
    </source>
</evidence>
<dbReference type="SUPFAM" id="SSF52540">
    <property type="entry name" value="P-loop containing nucleoside triphosphate hydrolases"/>
    <property type="match status" value="1"/>
</dbReference>
<proteinExistence type="predicted"/>
<dbReference type="Gene3D" id="3.40.50.300">
    <property type="entry name" value="P-loop containing nucleotide triphosphate hydrolases"/>
    <property type="match status" value="1"/>
</dbReference>
<protein>
    <submittedName>
        <fullName evidence="1">SOS cell division inhibitor SulA</fullName>
    </submittedName>
</protein>
<evidence type="ECO:0000313" key="2">
    <source>
        <dbReference type="Proteomes" id="UP000050416"/>
    </source>
</evidence>
<dbReference type="STRING" id="1305731.GCA_000934705_00883"/>
<dbReference type="PIRSF" id="PIRSF037290">
    <property type="entry name" value="UCP037290"/>
    <property type="match status" value="1"/>
</dbReference>
<dbReference type="AlphaFoldDB" id="A0A0P7Y8L2"/>
<sequence>MSELLSSLLQDARIWQGHKQGKTTQPAESTGYQVLDNQLGGLGWPRGALSECLLDTCGIGELHLVLPLMQRVSQEGKTIFWLNPPHTPYAPALAREGVSLDHLVMINTRDQDDFLWTLENCLRSPVTGLVLAWPGRLAGRDIRRLQLASEAGGNVCVLFRSRREVDQNSPAALRLELVPGEHQDLQVNIIKRRGSWPGQRCSLALGHRADRAIKESSQVVQGPWAGASR</sequence>
<comment type="caution">
    <text evidence="1">The sequence shown here is derived from an EMBL/GenBank/DDBJ whole genome shotgun (WGS) entry which is preliminary data.</text>
</comment>
<accession>A0A0P7Y8L2</accession>
<dbReference type="PATRIC" id="fig|1305731.5.peg.805"/>